<dbReference type="Gramene" id="PRQ45769">
    <property type="protein sequence ID" value="PRQ45769"/>
    <property type="gene ID" value="RchiOBHm_Chr3g0495231"/>
</dbReference>
<evidence type="ECO:0000256" key="1">
    <source>
        <dbReference type="SAM" id="Phobius"/>
    </source>
</evidence>
<dbReference type="EMBL" id="PDCK01000041">
    <property type="protein sequence ID" value="PRQ45769.1"/>
    <property type="molecule type" value="Genomic_DNA"/>
</dbReference>
<organism evidence="2 3">
    <name type="scientific">Rosa chinensis</name>
    <name type="common">China rose</name>
    <dbReference type="NCBI Taxonomy" id="74649"/>
    <lineage>
        <taxon>Eukaryota</taxon>
        <taxon>Viridiplantae</taxon>
        <taxon>Streptophyta</taxon>
        <taxon>Embryophyta</taxon>
        <taxon>Tracheophyta</taxon>
        <taxon>Spermatophyta</taxon>
        <taxon>Magnoliopsida</taxon>
        <taxon>eudicotyledons</taxon>
        <taxon>Gunneridae</taxon>
        <taxon>Pentapetalae</taxon>
        <taxon>rosids</taxon>
        <taxon>fabids</taxon>
        <taxon>Rosales</taxon>
        <taxon>Rosaceae</taxon>
        <taxon>Rosoideae</taxon>
        <taxon>Rosoideae incertae sedis</taxon>
        <taxon>Rosa</taxon>
    </lineage>
</organism>
<dbReference type="Proteomes" id="UP000238479">
    <property type="component" value="Chromosome 3"/>
</dbReference>
<evidence type="ECO:0000313" key="3">
    <source>
        <dbReference type="Proteomes" id="UP000238479"/>
    </source>
</evidence>
<sequence>MVVSCRKLIHTMLCWSNYIMQPDYYLHFLCSVTVLLNIVYFVYIRLQFLFRLSGCIVSLIVSSTIAEGGPFASKTSYVKYCSHCGCLHPNLVYHRTTCAFII</sequence>
<protein>
    <submittedName>
        <fullName evidence="2">Uncharacterized protein</fullName>
    </submittedName>
</protein>
<name>A0A2P6RH66_ROSCH</name>
<keyword evidence="1" id="KW-0472">Membrane</keyword>
<comment type="caution">
    <text evidence="2">The sequence shown here is derived from an EMBL/GenBank/DDBJ whole genome shotgun (WGS) entry which is preliminary data.</text>
</comment>
<feature type="transmembrane region" description="Helical" evidence="1">
    <location>
        <begin position="24"/>
        <end position="43"/>
    </location>
</feature>
<gene>
    <name evidence="2" type="ORF">RchiOBHm_Chr3g0495231</name>
</gene>
<proteinExistence type="predicted"/>
<keyword evidence="1" id="KW-0812">Transmembrane</keyword>
<accession>A0A2P6RH66</accession>
<keyword evidence="3" id="KW-1185">Reference proteome</keyword>
<reference evidence="2 3" key="1">
    <citation type="journal article" date="2018" name="Nat. Genet.">
        <title>The Rosa genome provides new insights in the design of modern roses.</title>
        <authorList>
            <person name="Bendahmane M."/>
        </authorList>
    </citation>
    <scope>NUCLEOTIDE SEQUENCE [LARGE SCALE GENOMIC DNA]</scope>
    <source>
        <strain evidence="3">cv. Old Blush</strain>
    </source>
</reference>
<evidence type="ECO:0000313" key="2">
    <source>
        <dbReference type="EMBL" id="PRQ45769.1"/>
    </source>
</evidence>
<dbReference type="AlphaFoldDB" id="A0A2P6RH66"/>
<keyword evidence="1" id="KW-1133">Transmembrane helix</keyword>